<comment type="similarity">
    <text evidence="3 9">Belongs to the NadC/ModD family.</text>
</comment>
<gene>
    <name evidence="12" type="primary">nadC</name>
    <name evidence="12" type="ORF">QG404_05020</name>
</gene>
<organism evidence="12 13">
    <name type="scientific">Arsenophonus apicola</name>
    <dbReference type="NCBI Taxonomy" id="2879119"/>
    <lineage>
        <taxon>Bacteria</taxon>
        <taxon>Pseudomonadati</taxon>
        <taxon>Pseudomonadota</taxon>
        <taxon>Gammaproteobacteria</taxon>
        <taxon>Enterobacterales</taxon>
        <taxon>Morganellaceae</taxon>
        <taxon>Arsenophonus</taxon>
    </lineage>
</organism>
<evidence type="ECO:0000256" key="6">
    <source>
        <dbReference type="ARBA" id="ARBA00022676"/>
    </source>
</evidence>
<dbReference type="CDD" id="cd01572">
    <property type="entry name" value="QPRTase"/>
    <property type="match status" value="1"/>
</dbReference>
<dbReference type="PIRSF" id="PIRSF006250">
    <property type="entry name" value="NadC_ModD"/>
    <property type="match status" value="1"/>
</dbReference>
<reference evidence="12 13" key="1">
    <citation type="submission" date="2023-04" db="EMBL/GenBank/DDBJ databases">
        <title>Genome dynamics across the evolutionary transition to endosymbiosis.</title>
        <authorList>
            <person name="Siozios S."/>
            <person name="Nadal-Jimenez P."/>
            <person name="Azagi T."/>
            <person name="Sprong H."/>
            <person name="Frost C.L."/>
            <person name="Parratt S.R."/>
            <person name="Taylor G."/>
            <person name="Brettell L."/>
            <person name="Lew K.C."/>
            <person name="Croft L."/>
            <person name="King K.C."/>
            <person name="Brockhurst M.A."/>
            <person name="Hypsa V."/>
            <person name="Novakova E."/>
            <person name="Darby A.C."/>
            <person name="Hurst G.D.D."/>
        </authorList>
    </citation>
    <scope>NUCLEOTIDE SEQUENCE [LARGE SCALE GENOMIC DNA]</scope>
    <source>
        <strain evidence="13">aApi_AU</strain>
    </source>
</reference>
<dbReference type="Gene3D" id="3.20.20.70">
    <property type="entry name" value="Aldolase class I"/>
    <property type="match status" value="1"/>
</dbReference>
<feature type="domain" description="Quinolinate phosphoribosyl transferase N-terminal" evidence="11">
    <location>
        <begin position="45"/>
        <end position="128"/>
    </location>
</feature>
<protein>
    <recommendedName>
        <fullName evidence="4">nicotinate-nucleotide diphosphorylase (carboxylating)</fullName>
        <ecNumber evidence="4">2.4.2.19</ecNumber>
    </recommendedName>
    <alternativeName>
        <fullName evidence="8">Quinolinate phosphoribosyltransferase [decarboxylating]</fullName>
    </alternativeName>
</protein>
<comment type="function">
    <text evidence="1">Involved in the catabolism of quinolinic acid (QA).</text>
</comment>
<evidence type="ECO:0000256" key="1">
    <source>
        <dbReference type="ARBA" id="ARBA00003237"/>
    </source>
</evidence>
<dbReference type="NCBIfam" id="TIGR00078">
    <property type="entry name" value="nadC"/>
    <property type="match status" value="1"/>
</dbReference>
<keyword evidence="13" id="KW-1185">Reference proteome</keyword>
<evidence type="ECO:0000256" key="3">
    <source>
        <dbReference type="ARBA" id="ARBA00009400"/>
    </source>
</evidence>
<dbReference type="InterPro" id="IPR022412">
    <property type="entry name" value="Quinolinate_PRibosylTrfase_N"/>
</dbReference>
<dbReference type="InterPro" id="IPR036068">
    <property type="entry name" value="Nicotinate_pribotase-like_C"/>
</dbReference>
<evidence type="ECO:0000256" key="7">
    <source>
        <dbReference type="ARBA" id="ARBA00022679"/>
    </source>
</evidence>
<dbReference type="InterPro" id="IPR027277">
    <property type="entry name" value="NadC/ModD"/>
</dbReference>
<accession>A0ABY8P435</accession>
<dbReference type="GO" id="GO:0004514">
    <property type="term" value="F:nicotinate-nucleotide diphosphorylase (carboxylating) activity"/>
    <property type="evidence" value="ECO:0007669"/>
    <property type="project" value="UniProtKB-EC"/>
</dbReference>
<keyword evidence="6 9" id="KW-0328">Glycosyltransferase</keyword>
<sequence length="306" mass="33686">MVLINHDMERRKEQLLERLHQDIPANVTFALQEDLGGSINIESDISGQLLAKNQLAIAKIITREDGIFCGMRWVEEIFKQLNQSVQLRWQVSDGDKIKSGQILCTIEGDAHILLIAERVALNFLQTLSGVASKTASYVEILQGTDVKLLDTRKTIPGLRAALKYAVLCGGGFNHRLGLFDAFLIKENHIIAAGNITSAIKKARSAHTNVPIEVEVENINELIEAVEAKADIVMLDNFTLPMMKEAVMIAKGRVALEVSGNITLKTLKEYAKTGVDYISVGALTKNITAIDLSMRLNQPLDDIAKIS</sequence>
<dbReference type="EC" id="2.4.2.19" evidence="4"/>
<evidence type="ECO:0000256" key="4">
    <source>
        <dbReference type="ARBA" id="ARBA00011944"/>
    </source>
</evidence>
<dbReference type="PANTHER" id="PTHR32179:SF3">
    <property type="entry name" value="NICOTINATE-NUCLEOTIDE PYROPHOSPHORYLASE [CARBOXYLATING]"/>
    <property type="match status" value="1"/>
</dbReference>
<evidence type="ECO:0000256" key="5">
    <source>
        <dbReference type="ARBA" id="ARBA00022642"/>
    </source>
</evidence>
<dbReference type="RefSeq" id="WP_280939283.1">
    <property type="nucleotide sequence ID" value="NZ_CP123759.1"/>
</dbReference>
<evidence type="ECO:0000313" key="13">
    <source>
        <dbReference type="Proteomes" id="UP001231859"/>
    </source>
</evidence>
<dbReference type="SUPFAM" id="SSF54675">
    <property type="entry name" value="Nicotinate/Quinolinate PRTase N-terminal domain-like"/>
    <property type="match status" value="1"/>
</dbReference>
<dbReference type="Pfam" id="PF01729">
    <property type="entry name" value="QRPTase_C"/>
    <property type="match status" value="1"/>
</dbReference>
<evidence type="ECO:0000256" key="2">
    <source>
        <dbReference type="ARBA" id="ARBA00004893"/>
    </source>
</evidence>
<evidence type="ECO:0000259" key="10">
    <source>
        <dbReference type="Pfam" id="PF01729"/>
    </source>
</evidence>
<evidence type="ECO:0000259" key="11">
    <source>
        <dbReference type="Pfam" id="PF02749"/>
    </source>
</evidence>
<feature type="domain" description="Quinolinate phosphoribosyl transferase C-terminal" evidence="10">
    <location>
        <begin position="130"/>
        <end position="294"/>
    </location>
</feature>
<dbReference type="PANTHER" id="PTHR32179">
    <property type="entry name" value="NICOTINATE-NUCLEOTIDE PYROPHOSPHORYLASE [CARBOXYLATING]"/>
    <property type="match status" value="1"/>
</dbReference>
<dbReference type="EMBL" id="CP123759">
    <property type="protein sequence ID" value="WGO84257.1"/>
    <property type="molecule type" value="Genomic_DNA"/>
</dbReference>
<evidence type="ECO:0000256" key="9">
    <source>
        <dbReference type="PIRNR" id="PIRNR006250"/>
    </source>
</evidence>
<dbReference type="InterPro" id="IPR004393">
    <property type="entry name" value="NadC"/>
</dbReference>
<dbReference type="SUPFAM" id="SSF51690">
    <property type="entry name" value="Nicotinate/Quinolinate PRTase C-terminal domain-like"/>
    <property type="match status" value="1"/>
</dbReference>
<keyword evidence="5" id="KW-0662">Pyridine nucleotide biosynthesis</keyword>
<comment type="pathway">
    <text evidence="2">Cofactor biosynthesis; NAD(+) biosynthesis; nicotinate D-ribonucleotide from quinolinate: step 1/1.</text>
</comment>
<dbReference type="Proteomes" id="UP001231859">
    <property type="component" value="Chromosome"/>
</dbReference>
<proteinExistence type="inferred from homology"/>
<dbReference type="InterPro" id="IPR037128">
    <property type="entry name" value="Quinolinate_PRibosylTase_N_sf"/>
</dbReference>
<name>A0ABY8P435_9GAMM</name>
<evidence type="ECO:0000256" key="8">
    <source>
        <dbReference type="ARBA" id="ARBA00033102"/>
    </source>
</evidence>
<dbReference type="Gene3D" id="3.90.1170.20">
    <property type="entry name" value="Quinolinate phosphoribosyl transferase, N-terminal domain"/>
    <property type="match status" value="1"/>
</dbReference>
<dbReference type="InterPro" id="IPR013785">
    <property type="entry name" value="Aldolase_TIM"/>
</dbReference>
<evidence type="ECO:0000313" key="12">
    <source>
        <dbReference type="EMBL" id="WGO84257.1"/>
    </source>
</evidence>
<keyword evidence="7 9" id="KW-0808">Transferase</keyword>
<dbReference type="InterPro" id="IPR002638">
    <property type="entry name" value="Quinolinate_PRibosylTrfase_C"/>
</dbReference>
<dbReference type="Pfam" id="PF02749">
    <property type="entry name" value="QRPTase_N"/>
    <property type="match status" value="1"/>
</dbReference>